<dbReference type="InterPro" id="IPR008979">
    <property type="entry name" value="Galactose-bd-like_sf"/>
</dbReference>
<dbReference type="InterPro" id="IPR049475">
    <property type="entry name" value="Mann_GBD_bact"/>
</dbReference>
<evidence type="ECO:0000313" key="3">
    <source>
        <dbReference type="EMBL" id="SNY15617.1"/>
    </source>
</evidence>
<organism evidence="3 4">
    <name type="scientific">Orenia metallireducens</name>
    <dbReference type="NCBI Taxonomy" id="1413210"/>
    <lineage>
        <taxon>Bacteria</taxon>
        <taxon>Bacillati</taxon>
        <taxon>Bacillota</taxon>
        <taxon>Clostridia</taxon>
        <taxon>Halanaerobiales</taxon>
        <taxon>Halobacteroidaceae</taxon>
        <taxon>Orenia</taxon>
    </lineage>
</organism>
<keyword evidence="1" id="KW-0175">Coiled coil</keyword>
<feature type="coiled-coil region" evidence="1">
    <location>
        <begin position="179"/>
        <end position="206"/>
    </location>
</feature>
<feature type="domain" description="Mannanase galactose-binding" evidence="2">
    <location>
        <begin position="278"/>
        <end position="369"/>
    </location>
</feature>
<dbReference type="Gene3D" id="2.60.120.260">
    <property type="entry name" value="Galactose-binding domain-like"/>
    <property type="match status" value="2"/>
</dbReference>
<evidence type="ECO:0000313" key="4">
    <source>
        <dbReference type="Proteomes" id="UP000219573"/>
    </source>
</evidence>
<dbReference type="Pfam" id="PF21253">
    <property type="entry name" value="Mann_GBD_bact"/>
    <property type="match status" value="1"/>
</dbReference>
<dbReference type="SUPFAM" id="SSF49785">
    <property type="entry name" value="Galactose-binding domain-like"/>
    <property type="match status" value="2"/>
</dbReference>
<dbReference type="OrthoDB" id="9765879at2"/>
<evidence type="ECO:0000256" key="1">
    <source>
        <dbReference type="SAM" id="Coils"/>
    </source>
</evidence>
<protein>
    <recommendedName>
        <fullName evidence="2">Mannanase galactose-binding domain-containing protein</fullName>
    </recommendedName>
</protein>
<sequence>MDKKLLLLGLIILLLMIVTNVAFAAEVVLDGFETGSYFEKSENILAANLSTDHATQGNNSLKIIYGDISTSGKAFSQNTKTKGWAGATAIKLDIYNDSDNAFNFAMSISTGDNWNWNESKTISVKRGTNTITLPLTPENWKNNGSGWQMGAEVDLSNVKGYGLLIYPAGMALPSNAIYVDNIRLVKEDAEEKVVELESVKDHFKKEKTTPKSSFLSKFNVSGNVEVITTSENVPAGKKLINGIIDWTSTNGEIDKLAVDTGEFSSVSEYIHVKNNTDGKFNINLATDTIDFDKYSGFRLKVYKPVGKDITIKPYVQHGSDWKWSDVGDIDVEAGSWQIIRINKSDYDDVDWNNIKQFGFEIGSDYDGSGLYIADVLAIEEDSYGGTETTVEREIELNIAYKHNQNWEVNSTINISDKGLNDPIIDLGETEVIGNIDGTKIRTFYKDTAEDTGETMKLFAGSEYDDAAGIEVNTLVGLNSIHTAVIAPIKVNEDGDIPWSMNEIEFDMPLILSEVSMPVGDYSTIKAGGILQSDTDNNEDATAFVNVEHSFVSGLSLTGEVAVSDGIFEKEKEKSDSKFESMGWYVKAEQSLGSLYWQLESKRYGGNLFKNYADIDHKNKLEYEGKNYAKAEYTFSENAKTGLEFNNSFNGLYKAEKEEYLNDWNELSPKLYFDGKLLPKLGIYASLEGKWANKSYWGIEDYYLDYEKAYIKATPSLDIENLTGNIEFWLESDKDPVEGSEDEIKEHFQKPNFKFNLGYQISEDLKTDINLWLESSSNENTFDKPALRTRANYQVVDGFDITGEYTVSREDKDADFKQNFYANINKELSAGNLEFIYGKEVLDDDNELSNRKTLDKYQVKYTVSF</sequence>
<accession>A0A285FWF1</accession>
<dbReference type="RefSeq" id="WP_097016540.1">
    <property type="nucleotide sequence ID" value="NZ_OBDZ01000003.1"/>
</dbReference>
<name>A0A285FWF1_9FIRM</name>
<proteinExistence type="predicted"/>
<gene>
    <name evidence="3" type="ORF">SAMN06265827_10367</name>
</gene>
<reference evidence="4" key="1">
    <citation type="submission" date="2017-09" db="EMBL/GenBank/DDBJ databases">
        <authorList>
            <person name="Varghese N."/>
            <person name="Submissions S."/>
        </authorList>
    </citation>
    <scope>NUCLEOTIDE SEQUENCE [LARGE SCALE GENOMIC DNA]</scope>
    <source>
        <strain evidence="4">MSL47</strain>
    </source>
</reference>
<dbReference type="EMBL" id="OBDZ01000003">
    <property type="protein sequence ID" value="SNY15617.1"/>
    <property type="molecule type" value="Genomic_DNA"/>
</dbReference>
<dbReference type="AlphaFoldDB" id="A0A285FWF1"/>
<evidence type="ECO:0000259" key="2">
    <source>
        <dbReference type="Pfam" id="PF21253"/>
    </source>
</evidence>
<keyword evidence="4" id="KW-1185">Reference proteome</keyword>
<dbReference type="Proteomes" id="UP000219573">
    <property type="component" value="Unassembled WGS sequence"/>
</dbReference>